<evidence type="ECO:0000256" key="3">
    <source>
        <dbReference type="ARBA" id="ARBA00022475"/>
    </source>
</evidence>
<reference evidence="10" key="1">
    <citation type="journal article" date="2019" name="Int. J. Syst. Evol. Microbiol.">
        <title>The Global Catalogue of Microorganisms (GCM) 10K type strain sequencing project: providing services to taxonomists for standard genome sequencing and annotation.</title>
        <authorList>
            <consortium name="The Broad Institute Genomics Platform"/>
            <consortium name="The Broad Institute Genome Sequencing Center for Infectious Disease"/>
            <person name="Wu L."/>
            <person name="Ma J."/>
        </authorList>
    </citation>
    <scope>NUCLEOTIDE SEQUENCE [LARGE SCALE GENOMIC DNA]</scope>
    <source>
        <strain evidence="10">JCM 30742</strain>
    </source>
</reference>
<protein>
    <submittedName>
        <fullName evidence="9">ABC transporter permease</fullName>
    </submittedName>
</protein>
<keyword evidence="10" id="KW-1185">Reference proteome</keyword>
<dbReference type="PROSITE" id="PS50928">
    <property type="entry name" value="ABC_TM1"/>
    <property type="match status" value="1"/>
</dbReference>
<dbReference type="PANTHER" id="PTHR43386:SF1">
    <property type="entry name" value="D,D-DIPEPTIDE TRANSPORT SYSTEM PERMEASE PROTEIN DDPC-RELATED"/>
    <property type="match status" value="1"/>
</dbReference>
<dbReference type="SUPFAM" id="SSF161098">
    <property type="entry name" value="MetI-like"/>
    <property type="match status" value="1"/>
</dbReference>
<dbReference type="InterPro" id="IPR000515">
    <property type="entry name" value="MetI-like"/>
</dbReference>
<feature type="transmembrane region" description="Helical" evidence="7">
    <location>
        <begin position="111"/>
        <end position="133"/>
    </location>
</feature>
<evidence type="ECO:0000256" key="4">
    <source>
        <dbReference type="ARBA" id="ARBA00022692"/>
    </source>
</evidence>
<feature type="transmembrane region" description="Helical" evidence="7">
    <location>
        <begin position="170"/>
        <end position="188"/>
    </location>
</feature>
<proteinExistence type="inferred from homology"/>
<evidence type="ECO:0000259" key="8">
    <source>
        <dbReference type="PROSITE" id="PS50928"/>
    </source>
</evidence>
<name>A0ABP7BZ42_9MICC</name>
<dbReference type="RefSeq" id="WP_345148774.1">
    <property type="nucleotide sequence ID" value="NZ_BAABEO010000008.1"/>
</dbReference>
<evidence type="ECO:0000256" key="7">
    <source>
        <dbReference type="RuleBase" id="RU363032"/>
    </source>
</evidence>
<dbReference type="Pfam" id="PF00528">
    <property type="entry name" value="BPD_transp_1"/>
    <property type="match status" value="1"/>
</dbReference>
<sequence length="304" mass="31155">MSVILDESAALPTAAPAAATPAGQAGVPGLGSPGKTRASILRSPWLWLTALPLLLVVGWALLPGAFTGYDPTLGVPSEKFQGPNATHWFGTDHLGRDVYARVVHGTSQTMLTAGLAVLIGLVAGTGLGLLAATAGRVADAATMRLVDVLLAVPGFLVSLIIVTAFAPGPISLGVGVGIASIASFARVVRSEVLRVRSLDYVEAAFLNGGTYLSVVRKHILPNACGPVLALLAVDLGAAILAISGLGFLGFGSPPPTPEWGLLIAEGRQYLATAWWLTSLPGLVIVAAVVLLAGLGRQLQKLFRI</sequence>
<dbReference type="CDD" id="cd06261">
    <property type="entry name" value="TM_PBP2"/>
    <property type="match status" value="1"/>
</dbReference>
<keyword evidence="2 7" id="KW-0813">Transport</keyword>
<feature type="transmembrane region" description="Helical" evidence="7">
    <location>
        <begin position="45"/>
        <end position="66"/>
    </location>
</feature>
<dbReference type="InterPro" id="IPR050366">
    <property type="entry name" value="BP-dependent_transpt_permease"/>
</dbReference>
<feature type="transmembrane region" description="Helical" evidence="7">
    <location>
        <begin position="227"/>
        <end position="252"/>
    </location>
</feature>
<evidence type="ECO:0000256" key="6">
    <source>
        <dbReference type="ARBA" id="ARBA00023136"/>
    </source>
</evidence>
<comment type="similarity">
    <text evidence="7">Belongs to the binding-protein-dependent transport system permease family.</text>
</comment>
<comment type="subcellular location">
    <subcellularLocation>
        <location evidence="1 7">Cell membrane</location>
        <topology evidence="1 7">Multi-pass membrane protein</topology>
    </subcellularLocation>
</comment>
<dbReference type="Proteomes" id="UP001500752">
    <property type="component" value="Unassembled WGS sequence"/>
</dbReference>
<feature type="domain" description="ABC transmembrane type-1" evidence="8">
    <location>
        <begin position="106"/>
        <end position="295"/>
    </location>
</feature>
<comment type="caution">
    <text evidence="9">The sequence shown here is derived from an EMBL/GenBank/DDBJ whole genome shotgun (WGS) entry which is preliminary data.</text>
</comment>
<accession>A0ABP7BZ42</accession>
<dbReference type="EMBL" id="BAABEO010000008">
    <property type="protein sequence ID" value="GAA3672759.1"/>
    <property type="molecule type" value="Genomic_DNA"/>
</dbReference>
<evidence type="ECO:0000256" key="2">
    <source>
        <dbReference type="ARBA" id="ARBA00022448"/>
    </source>
</evidence>
<keyword evidence="5 7" id="KW-1133">Transmembrane helix</keyword>
<feature type="transmembrane region" description="Helical" evidence="7">
    <location>
        <begin position="272"/>
        <end position="294"/>
    </location>
</feature>
<evidence type="ECO:0000313" key="10">
    <source>
        <dbReference type="Proteomes" id="UP001500752"/>
    </source>
</evidence>
<dbReference type="PANTHER" id="PTHR43386">
    <property type="entry name" value="OLIGOPEPTIDE TRANSPORT SYSTEM PERMEASE PROTEIN APPC"/>
    <property type="match status" value="1"/>
</dbReference>
<keyword evidence="4 7" id="KW-0812">Transmembrane</keyword>
<organism evidence="9 10">
    <name type="scientific">Arthrobacter ginkgonis</name>
    <dbReference type="NCBI Taxonomy" id="1630594"/>
    <lineage>
        <taxon>Bacteria</taxon>
        <taxon>Bacillati</taxon>
        <taxon>Actinomycetota</taxon>
        <taxon>Actinomycetes</taxon>
        <taxon>Micrococcales</taxon>
        <taxon>Micrococcaceae</taxon>
        <taxon>Arthrobacter</taxon>
    </lineage>
</organism>
<evidence type="ECO:0000256" key="5">
    <source>
        <dbReference type="ARBA" id="ARBA00022989"/>
    </source>
</evidence>
<feature type="transmembrane region" description="Helical" evidence="7">
    <location>
        <begin position="145"/>
        <end position="164"/>
    </location>
</feature>
<evidence type="ECO:0000313" key="9">
    <source>
        <dbReference type="EMBL" id="GAA3672759.1"/>
    </source>
</evidence>
<keyword evidence="6 7" id="KW-0472">Membrane</keyword>
<dbReference type="Gene3D" id="1.10.3720.10">
    <property type="entry name" value="MetI-like"/>
    <property type="match status" value="1"/>
</dbReference>
<keyword evidence="3" id="KW-1003">Cell membrane</keyword>
<evidence type="ECO:0000256" key="1">
    <source>
        <dbReference type="ARBA" id="ARBA00004651"/>
    </source>
</evidence>
<dbReference type="InterPro" id="IPR035906">
    <property type="entry name" value="MetI-like_sf"/>
</dbReference>
<gene>
    <name evidence="9" type="ORF">GCM10023081_08860</name>
</gene>